<keyword evidence="7 14" id="KW-0812">Transmembrane</keyword>
<keyword evidence="9 16" id="KW-0418">Kinase</keyword>
<keyword evidence="5" id="KW-0597">Phosphoprotein</keyword>
<evidence type="ECO:0000256" key="2">
    <source>
        <dbReference type="ARBA" id="ARBA00004651"/>
    </source>
</evidence>
<dbReference type="InterPro" id="IPR003661">
    <property type="entry name" value="HisK_dim/P_dom"/>
</dbReference>
<evidence type="ECO:0000256" key="11">
    <source>
        <dbReference type="ARBA" id="ARBA00022989"/>
    </source>
</evidence>
<evidence type="ECO:0000256" key="6">
    <source>
        <dbReference type="ARBA" id="ARBA00022679"/>
    </source>
</evidence>
<dbReference type="GO" id="GO:0000155">
    <property type="term" value="F:phosphorelay sensor kinase activity"/>
    <property type="evidence" value="ECO:0007669"/>
    <property type="project" value="InterPro"/>
</dbReference>
<dbReference type="PROSITE" id="PS50109">
    <property type="entry name" value="HIS_KIN"/>
    <property type="match status" value="1"/>
</dbReference>
<dbReference type="SMART" id="SM00388">
    <property type="entry name" value="HisKA"/>
    <property type="match status" value="1"/>
</dbReference>
<keyword evidence="11 14" id="KW-1133">Transmembrane helix</keyword>
<evidence type="ECO:0000256" key="12">
    <source>
        <dbReference type="ARBA" id="ARBA00023012"/>
    </source>
</evidence>
<dbReference type="Proteomes" id="UP000006620">
    <property type="component" value="Chromosome"/>
</dbReference>
<dbReference type="Pfam" id="PF02518">
    <property type="entry name" value="HATPase_c"/>
    <property type="match status" value="1"/>
</dbReference>
<dbReference type="Pfam" id="PF00512">
    <property type="entry name" value="HisKA"/>
    <property type="match status" value="1"/>
</dbReference>
<dbReference type="InterPro" id="IPR036890">
    <property type="entry name" value="HATPase_C_sf"/>
</dbReference>
<dbReference type="InterPro" id="IPR011620">
    <property type="entry name" value="Sig_transdc_His_kinase_LytS_TM"/>
</dbReference>
<dbReference type="Pfam" id="PF07694">
    <property type="entry name" value="5TM-5TMR_LYT"/>
    <property type="match status" value="1"/>
</dbReference>
<evidence type="ECO:0000256" key="3">
    <source>
        <dbReference type="ARBA" id="ARBA00012438"/>
    </source>
</evidence>
<keyword evidence="6" id="KW-0808">Transferase</keyword>
<dbReference type="PATRIC" id="fig|1036673.3.peg.3195"/>
<reference evidence="16 17" key="2">
    <citation type="journal article" date="2013" name="Genome Announc.">
        <title>Genome Sequence of Growth-Improving Paenibacillus mucilaginosus Strain KNP414.</title>
        <authorList>
            <person name="Lu J.J."/>
            <person name="Wang J.F."/>
            <person name="Hu X.F."/>
        </authorList>
    </citation>
    <scope>NUCLEOTIDE SEQUENCE [LARGE SCALE GENOMIC DNA]</scope>
    <source>
        <strain evidence="16 17">KNP414</strain>
    </source>
</reference>
<dbReference type="EMBL" id="CP002869">
    <property type="protein sequence ID" value="AEI42031.1"/>
    <property type="molecule type" value="Genomic_DNA"/>
</dbReference>
<feature type="transmembrane region" description="Helical" evidence="14">
    <location>
        <begin position="32"/>
        <end position="53"/>
    </location>
</feature>
<dbReference type="InterPro" id="IPR004358">
    <property type="entry name" value="Sig_transdc_His_kin-like_C"/>
</dbReference>
<keyword evidence="10" id="KW-0067">ATP-binding</keyword>
<feature type="transmembrane region" description="Helical" evidence="14">
    <location>
        <begin position="161"/>
        <end position="179"/>
    </location>
</feature>
<dbReference type="InterPro" id="IPR036097">
    <property type="entry name" value="HisK_dim/P_sf"/>
</dbReference>
<dbReference type="SMART" id="SM00387">
    <property type="entry name" value="HATPase_c"/>
    <property type="match status" value="1"/>
</dbReference>
<name>F8F8W9_PAEMK</name>
<evidence type="ECO:0000256" key="8">
    <source>
        <dbReference type="ARBA" id="ARBA00022741"/>
    </source>
</evidence>
<dbReference type="Gene3D" id="1.10.287.130">
    <property type="match status" value="1"/>
</dbReference>
<feature type="domain" description="Histidine kinase" evidence="15">
    <location>
        <begin position="207"/>
        <end position="416"/>
    </location>
</feature>
<protein>
    <recommendedName>
        <fullName evidence="3">histidine kinase</fullName>
        <ecNumber evidence="3">2.7.13.3</ecNumber>
    </recommendedName>
</protein>
<dbReference type="PANTHER" id="PTHR43065">
    <property type="entry name" value="SENSOR HISTIDINE KINASE"/>
    <property type="match status" value="1"/>
</dbReference>
<dbReference type="Gene3D" id="3.30.565.10">
    <property type="entry name" value="Histidine kinase-like ATPase, C-terminal domain"/>
    <property type="match status" value="1"/>
</dbReference>
<comment type="subcellular location">
    <subcellularLocation>
        <location evidence="2">Cell membrane</location>
        <topology evidence="2">Multi-pass membrane protein</topology>
    </subcellularLocation>
</comment>
<accession>F8F8W9</accession>
<dbReference type="KEGG" id="pms:KNP414_03473"/>
<evidence type="ECO:0000313" key="16">
    <source>
        <dbReference type="EMBL" id="AEI42031.1"/>
    </source>
</evidence>
<gene>
    <name evidence="16" type="ordered locus">KNP414_03473</name>
</gene>
<keyword evidence="4" id="KW-1003">Cell membrane</keyword>
<organism evidence="16 17">
    <name type="scientific">Paenibacillus mucilaginosus (strain KNP414)</name>
    <dbReference type="NCBI Taxonomy" id="1036673"/>
    <lineage>
        <taxon>Bacteria</taxon>
        <taxon>Bacillati</taxon>
        <taxon>Bacillota</taxon>
        <taxon>Bacilli</taxon>
        <taxon>Bacillales</taxon>
        <taxon>Paenibacillaceae</taxon>
        <taxon>Paenibacillus</taxon>
    </lineage>
</organism>
<feature type="transmembrane region" description="Helical" evidence="14">
    <location>
        <begin position="128"/>
        <end position="149"/>
    </location>
</feature>
<comment type="catalytic activity">
    <reaction evidence="1">
        <text>ATP + protein L-histidine = ADP + protein N-phospho-L-histidine.</text>
        <dbReference type="EC" id="2.7.13.3"/>
    </reaction>
</comment>
<dbReference type="GO" id="GO:0005524">
    <property type="term" value="F:ATP binding"/>
    <property type="evidence" value="ECO:0007669"/>
    <property type="project" value="UniProtKB-KW"/>
</dbReference>
<evidence type="ECO:0000256" key="13">
    <source>
        <dbReference type="ARBA" id="ARBA00023136"/>
    </source>
</evidence>
<dbReference type="SUPFAM" id="SSF55874">
    <property type="entry name" value="ATPase domain of HSP90 chaperone/DNA topoisomerase II/histidine kinase"/>
    <property type="match status" value="1"/>
</dbReference>
<dbReference type="GO" id="GO:0005886">
    <property type="term" value="C:plasma membrane"/>
    <property type="evidence" value="ECO:0007669"/>
    <property type="project" value="UniProtKB-SubCell"/>
</dbReference>
<dbReference type="PRINTS" id="PR00344">
    <property type="entry name" value="BCTRLSENSOR"/>
</dbReference>
<evidence type="ECO:0000256" key="4">
    <source>
        <dbReference type="ARBA" id="ARBA00022475"/>
    </source>
</evidence>
<sequence>MSLFKEIILQLFFALAPFVIYNIYYRDKLRNYSPWFILATSSACLLLSMTFASSRTEGLIFDIRYVMIFFSLVYGGLQTLLILLIEFAAYRMYIGGQGAPASLLIVACAFGLSLILHRWYRNTYRKALATFVAGIVFASVPLIMVYFFFPVQTQENLPFHLFVIPLQNALGIWLLMSLFSKAVADKELFIKHAQHEKFETMSHVAASLAHEVRNPLTAVKGFLKLIRENPENRVKMEQYITISLEEIQRTETILSDYLSISKPHAQRRELIDLCGQMQAIGEVMSPFANMHNVGLEIQKPEEAVRIMANPDEIKQVLLNFIKNAVEACSEVPNGRVILRLTTEDRHAVLTIKDNGVGMSESQINRLGSIYFSTKTNGTGLGLTYSYQVIHALGGSVMVTSKAQVGTKFAILLPLGSVES</sequence>
<evidence type="ECO:0000259" key="15">
    <source>
        <dbReference type="PROSITE" id="PS50109"/>
    </source>
</evidence>
<feature type="transmembrane region" description="Helical" evidence="14">
    <location>
        <begin position="7"/>
        <end position="26"/>
    </location>
</feature>
<evidence type="ECO:0000256" key="1">
    <source>
        <dbReference type="ARBA" id="ARBA00000085"/>
    </source>
</evidence>
<proteinExistence type="predicted"/>
<keyword evidence="13 14" id="KW-0472">Membrane</keyword>
<evidence type="ECO:0000256" key="10">
    <source>
        <dbReference type="ARBA" id="ARBA00022840"/>
    </source>
</evidence>
<feature type="transmembrane region" description="Helical" evidence="14">
    <location>
        <begin position="65"/>
        <end position="85"/>
    </location>
</feature>
<dbReference type="HOGENOM" id="CLU_000445_89_1_9"/>
<dbReference type="GO" id="GO:0071555">
    <property type="term" value="P:cell wall organization"/>
    <property type="evidence" value="ECO:0007669"/>
    <property type="project" value="InterPro"/>
</dbReference>
<keyword evidence="8" id="KW-0547">Nucleotide-binding</keyword>
<dbReference type="CDD" id="cd00082">
    <property type="entry name" value="HisKA"/>
    <property type="match status" value="1"/>
</dbReference>
<reference evidence="17" key="1">
    <citation type="submission" date="2011-06" db="EMBL/GenBank/DDBJ databases">
        <title>Complete genome sequence of Paenibacillus mucilaginosus KNP414.</title>
        <authorList>
            <person name="Wang J."/>
            <person name="Hu S."/>
            <person name="Hu X."/>
            <person name="Zhang B."/>
            <person name="Dong D."/>
            <person name="Zhang S."/>
            <person name="Zhao K."/>
            <person name="Wu D."/>
        </authorList>
    </citation>
    <scope>NUCLEOTIDE SEQUENCE [LARGE SCALE GENOMIC DNA]</scope>
    <source>
        <strain evidence="17">KNP414</strain>
    </source>
</reference>
<feature type="transmembrane region" description="Helical" evidence="14">
    <location>
        <begin position="97"/>
        <end position="116"/>
    </location>
</feature>
<evidence type="ECO:0000256" key="14">
    <source>
        <dbReference type="SAM" id="Phobius"/>
    </source>
</evidence>
<evidence type="ECO:0000256" key="7">
    <source>
        <dbReference type="ARBA" id="ARBA00022692"/>
    </source>
</evidence>
<evidence type="ECO:0000256" key="9">
    <source>
        <dbReference type="ARBA" id="ARBA00022777"/>
    </source>
</evidence>
<evidence type="ECO:0000256" key="5">
    <source>
        <dbReference type="ARBA" id="ARBA00022553"/>
    </source>
</evidence>
<dbReference type="RefSeq" id="WP_013917188.1">
    <property type="nucleotide sequence ID" value="NC_015690.1"/>
</dbReference>
<dbReference type="SUPFAM" id="SSF47384">
    <property type="entry name" value="Homodimeric domain of signal transducing histidine kinase"/>
    <property type="match status" value="1"/>
</dbReference>
<keyword evidence="12" id="KW-0902">Two-component regulatory system</keyword>
<dbReference type="InterPro" id="IPR005467">
    <property type="entry name" value="His_kinase_dom"/>
</dbReference>
<evidence type="ECO:0000313" key="17">
    <source>
        <dbReference type="Proteomes" id="UP000006620"/>
    </source>
</evidence>
<dbReference type="InterPro" id="IPR003594">
    <property type="entry name" value="HATPase_dom"/>
</dbReference>
<dbReference type="AlphaFoldDB" id="F8F8W9"/>
<dbReference type="EC" id="2.7.13.3" evidence="3"/>
<dbReference type="PANTHER" id="PTHR43065:SF46">
    <property type="entry name" value="C4-DICARBOXYLATE TRANSPORT SENSOR PROTEIN DCTB"/>
    <property type="match status" value="1"/>
</dbReference>